<organism evidence="3 4">
    <name type="scientific">Spongiactinospora gelatinilytica</name>
    <dbReference type="NCBI Taxonomy" id="2666298"/>
    <lineage>
        <taxon>Bacteria</taxon>
        <taxon>Bacillati</taxon>
        <taxon>Actinomycetota</taxon>
        <taxon>Actinomycetes</taxon>
        <taxon>Streptosporangiales</taxon>
        <taxon>Streptosporangiaceae</taxon>
        <taxon>Spongiactinospora</taxon>
    </lineage>
</organism>
<evidence type="ECO:0000313" key="4">
    <source>
        <dbReference type="Proteomes" id="UP000248544"/>
    </source>
</evidence>
<dbReference type="InterPro" id="IPR005183">
    <property type="entry name" value="DUF305_CopM-like"/>
</dbReference>
<evidence type="ECO:0000259" key="2">
    <source>
        <dbReference type="Pfam" id="PF03713"/>
    </source>
</evidence>
<dbReference type="PROSITE" id="PS51257">
    <property type="entry name" value="PROKAR_LIPOPROTEIN"/>
    <property type="match status" value="1"/>
</dbReference>
<dbReference type="Gene3D" id="1.20.1260.10">
    <property type="match status" value="1"/>
</dbReference>
<dbReference type="Pfam" id="PF03713">
    <property type="entry name" value="DUF305"/>
    <property type="match status" value="1"/>
</dbReference>
<dbReference type="PANTHER" id="PTHR36933">
    <property type="entry name" value="SLL0788 PROTEIN"/>
    <property type="match status" value="1"/>
</dbReference>
<dbReference type="PANTHER" id="PTHR36933:SF1">
    <property type="entry name" value="SLL0788 PROTEIN"/>
    <property type="match status" value="1"/>
</dbReference>
<protein>
    <submittedName>
        <fullName evidence="3">DUF305 domain-containing protein</fullName>
    </submittedName>
</protein>
<proteinExistence type="predicted"/>
<comment type="caution">
    <text evidence="3">The sequence shown here is derived from an EMBL/GenBank/DDBJ whole genome shotgun (WGS) entry which is preliminary data.</text>
</comment>
<feature type="non-terminal residue" evidence="3">
    <location>
        <position position="127"/>
    </location>
</feature>
<evidence type="ECO:0000313" key="3">
    <source>
        <dbReference type="EMBL" id="PZG52090.1"/>
    </source>
</evidence>
<keyword evidence="4" id="KW-1185">Reference proteome</keyword>
<dbReference type="AlphaFoldDB" id="A0A2W2HNQ8"/>
<feature type="domain" description="DUF305" evidence="2">
    <location>
        <begin position="73"/>
        <end position="126"/>
    </location>
</feature>
<dbReference type="EMBL" id="POUA01000037">
    <property type="protein sequence ID" value="PZG52090.1"/>
    <property type="molecule type" value="Genomic_DNA"/>
</dbReference>
<gene>
    <name evidence="3" type="ORF">C1I98_07680</name>
</gene>
<dbReference type="InterPro" id="IPR012347">
    <property type="entry name" value="Ferritin-like"/>
</dbReference>
<accession>A0A2W2HNQ8</accession>
<name>A0A2W2HNQ8_9ACTN</name>
<dbReference type="Proteomes" id="UP000248544">
    <property type="component" value="Unassembled WGS sequence"/>
</dbReference>
<evidence type="ECO:0000256" key="1">
    <source>
        <dbReference type="SAM" id="MobiDB-lite"/>
    </source>
</evidence>
<reference evidence="3 4" key="1">
    <citation type="submission" date="2018-01" db="EMBL/GenBank/DDBJ databases">
        <title>Draft genome sequence of Sphaerisporangium sp. 7K107.</title>
        <authorList>
            <person name="Sahin N."/>
            <person name="Saygin H."/>
            <person name="Ay H."/>
        </authorList>
    </citation>
    <scope>NUCLEOTIDE SEQUENCE [LARGE SCALE GENOMIC DNA]</scope>
    <source>
        <strain evidence="3 4">7K107</strain>
    </source>
</reference>
<feature type="region of interest" description="Disordered" evidence="1">
    <location>
        <begin position="26"/>
        <end position="66"/>
    </location>
</feature>
<sequence>MSARWGTRRVSAALVLVSVLAGCSGRPAEERGEPLTAGSGAPVIVPGEPGGSGRTATPGERLGDSGARTSAADITFAESMIPHHRQALEMAALAPARSADRRLLALAERVTVAQGPEIRALAGWLRG</sequence>
<dbReference type="RefSeq" id="WP_146607323.1">
    <property type="nucleotide sequence ID" value="NZ_POUA01000037.1"/>
</dbReference>